<comment type="caution">
    <text evidence="8">The sequence shown here is derived from an EMBL/GenBank/DDBJ whole genome shotgun (WGS) entry which is preliminary data.</text>
</comment>
<feature type="compositionally biased region" description="Low complexity" evidence="4">
    <location>
        <begin position="658"/>
        <end position="673"/>
    </location>
</feature>
<evidence type="ECO:0000256" key="1">
    <source>
        <dbReference type="ARBA" id="ARBA00022500"/>
    </source>
</evidence>
<keyword evidence="5" id="KW-0472">Membrane</keyword>
<keyword evidence="1" id="KW-0145">Chemotaxis</keyword>
<evidence type="ECO:0000256" key="4">
    <source>
        <dbReference type="SAM" id="MobiDB-lite"/>
    </source>
</evidence>
<evidence type="ECO:0000256" key="2">
    <source>
        <dbReference type="ARBA" id="ARBA00029447"/>
    </source>
</evidence>
<evidence type="ECO:0000256" key="3">
    <source>
        <dbReference type="PROSITE-ProRule" id="PRU00284"/>
    </source>
</evidence>
<feature type="transmembrane region" description="Helical" evidence="5">
    <location>
        <begin position="221"/>
        <end position="243"/>
    </location>
</feature>
<comment type="similarity">
    <text evidence="2">Belongs to the methyl-accepting chemotaxis (MCP) protein family.</text>
</comment>
<evidence type="ECO:0000259" key="6">
    <source>
        <dbReference type="PROSITE" id="PS50111"/>
    </source>
</evidence>
<dbReference type="Proteomes" id="UP000503640">
    <property type="component" value="Unassembled WGS sequence"/>
</dbReference>
<feature type="domain" description="HAMP" evidence="7">
    <location>
        <begin position="295"/>
        <end position="347"/>
    </location>
</feature>
<dbReference type="SMART" id="SM00283">
    <property type="entry name" value="MA"/>
    <property type="match status" value="1"/>
</dbReference>
<feature type="domain" description="Methyl-accepting transducer" evidence="6">
    <location>
        <begin position="443"/>
        <end position="672"/>
    </location>
</feature>
<accession>A0A7I9VHB5</accession>
<dbReference type="InterPro" id="IPR004090">
    <property type="entry name" value="Chemotax_Me-accpt_rcpt"/>
</dbReference>
<dbReference type="GO" id="GO:0004888">
    <property type="term" value="F:transmembrane signaling receptor activity"/>
    <property type="evidence" value="ECO:0007669"/>
    <property type="project" value="InterPro"/>
</dbReference>
<dbReference type="PANTHER" id="PTHR43531">
    <property type="entry name" value="PROTEIN ICFG"/>
    <property type="match status" value="1"/>
</dbReference>
<gene>
    <name evidence="8" type="ORF">AMYX_04760</name>
</gene>
<feature type="domain" description="HAMP" evidence="7">
    <location>
        <begin position="386"/>
        <end position="438"/>
    </location>
</feature>
<dbReference type="PANTHER" id="PTHR43531:SF11">
    <property type="entry name" value="METHYL-ACCEPTING CHEMOTAXIS PROTEIN 3"/>
    <property type="match status" value="1"/>
</dbReference>
<dbReference type="AlphaFoldDB" id="A0A7I9VHB5"/>
<feature type="transmembrane region" description="Helical" evidence="5">
    <location>
        <begin position="29"/>
        <end position="51"/>
    </location>
</feature>
<protein>
    <recommendedName>
        <fullName evidence="10">Methyl-accepting chemotaxis sensory transducer</fullName>
    </recommendedName>
</protein>
<dbReference type="SUPFAM" id="SSF58104">
    <property type="entry name" value="Methyl-accepting chemotaxis protein (MCP) signaling domain"/>
    <property type="match status" value="1"/>
</dbReference>
<dbReference type="InterPro" id="IPR051310">
    <property type="entry name" value="MCP_chemotaxis"/>
</dbReference>
<keyword evidence="3" id="KW-0807">Transducer</keyword>
<keyword evidence="5" id="KW-0812">Transmembrane</keyword>
<evidence type="ECO:0000313" key="8">
    <source>
        <dbReference type="EMBL" id="GEJ55735.1"/>
    </source>
</evidence>
<dbReference type="GO" id="GO:0007165">
    <property type="term" value="P:signal transduction"/>
    <property type="evidence" value="ECO:0007669"/>
    <property type="project" value="UniProtKB-KW"/>
</dbReference>
<evidence type="ECO:0000313" key="9">
    <source>
        <dbReference type="Proteomes" id="UP000503640"/>
    </source>
</evidence>
<dbReference type="PROSITE" id="PS50885">
    <property type="entry name" value="HAMP"/>
    <property type="match status" value="2"/>
</dbReference>
<dbReference type="Gene3D" id="1.10.287.950">
    <property type="entry name" value="Methyl-accepting chemotaxis protein"/>
    <property type="match status" value="1"/>
</dbReference>
<dbReference type="Pfam" id="PF00015">
    <property type="entry name" value="MCPsignal"/>
    <property type="match status" value="1"/>
</dbReference>
<keyword evidence="5" id="KW-1133">Transmembrane helix</keyword>
<keyword evidence="9" id="KW-1185">Reference proteome</keyword>
<organism evidence="8 9">
    <name type="scientific">Anaeromyxobacter diazotrophicus</name>
    <dbReference type="NCBI Taxonomy" id="2590199"/>
    <lineage>
        <taxon>Bacteria</taxon>
        <taxon>Pseudomonadati</taxon>
        <taxon>Myxococcota</taxon>
        <taxon>Myxococcia</taxon>
        <taxon>Myxococcales</taxon>
        <taxon>Cystobacterineae</taxon>
        <taxon>Anaeromyxobacteraceae</taxon>
        <taxon>Anaeromyxobacter</taxon>
    </lineage>
</organism>
<dbReference type="PRINTS" id="PR00260">
    <property type="entry name" value="CHEMTRNSDUCR"/>
</dbReference>
<dbReference type="Gene3D" id="1.20.120.1530">
    <property type="match status" value="1"/>
</dbReference>
<reference evidence="9" key="1">
    <citation type="journal article" date="2020" name="Appl. Environ. Microbiol.">
        <title>Diazotrophic Anaeromyxobacter Isolates from Soils.</title>
        <authorList>
            <person name="Masuda Y."/>
            <person name="Yamanaka H."/>
            <person name="Xu Z.X."/>
            <person name="Shiratori Y."/>
            <person name="Aono T."/>
            <person name="Amachi S."/>
            <person name="Senoo K."/>
            <person name="Itoh H."/>
        </authorList>
    </citation>
    <scope>NUCLEOTIDE SEQUENCE [LARGE SCALE GENOMIC DNA]</scope>
    <source>
        <strain evidence="9">R267</strain>
    </source>
</reference>
<dbReference type="InterPro" id="IPR003660">
    <property type="entry name" value="HAMP_dom"/>
</dbReference>
<dbReference type="Pfam" id="PF18947">
    <property type="entry name" value="HAMP_2"/>
    <property type="match status" value="2"/>
</dbReference>
<name>A0A7I9VHB5_9BACT</name>
<dbReference type="SMART" id="SM00304">
    <property type="entry name" value="HAMP"/>
    <property type="match status" value="2"/>
</dbReference>
<dbReference type="GO" id="GO:0006935">
    <property type="term" value="P:chemotaxis"/>
    <property type="evidence" value="ECO:0007669"/>
    <property type="project" value="UniProtKB-KW"/>
</dbReference>
<dbReference type="InterPro" id="IPR004089">
    <property type="entry name" value="MCPsignal_dom"/>
</dbReference>
<dbReference type="RefSeq" id="WP_176062520.1">
    <property type="nucleotide sequence ID" value="NZ_BJTG01000001.1"/>
</dbReference>
<feature type="region of interest" description="Disordered" evidence="4">
    <location>
        <begin position="690"/>
        <end position="715"/>
    </location>
</feature>
<dbReference type="PROSITE" id="PS50111">
    <property type="entry name" value="CHEMOTAXIS_TRANSDUC_2"/>
    <property type="match status" value="1"/>
</dbReference>
<sequence>MEAARIAIRIASRLDPSRALGRLRIRGQVTLAIGLALALLVGVGGGLLVSLRATTASLARLAAARLPAAQAAGSYLEAMLSMQGALRGLVNPRADDDDRQGFFAELDEAQRAAEAARSAFEELPQEEDVKAEWAAVTPLWEEWKRGVALIVAKQRQRDGLLAEGLSNGPRVAELDREAAQAVAAARVARQQVAEKVSGLVDYVQQAAQLDSDEATVRARRASWTIGAVVGAAGLALAALALLIGRNVRRQLGAVAGEALRVAAAASAGELEVRADAAAVHPEFRPVVDALNGAVEAFVGPVRVVAASMERVARGELPPPIDAAWRGELLELARSVNGCVAAVGAVVRDVDALAEAALAGRLSARADPAQHRGDFRRIVERLDATLEAVIAPIEDAARVLEALAARDLTARATGEYQGDHARMKVAVDATAAALQAALAQVAAAVGQVSGAADQIASSSQAVAQGASEQASSLEETSSSLEEIAAQTRQTADNAAQADGMARQARTAAEEGGTSIARMAGTMQKIRAAAEGTSQIIKEVNEIAFQTNLLALNAAVEAARAGEAGRGFAVVAEEVRSLALRSKQAASRTEELIRESVAQAAEGQATSSAVKERFGRIDEAVARVTDLVAEIATAAREQARGLEHLNVAVNQMDKVTQQNAASSEQSSSSAAELSGRASELAELVGRFRLAAGEEVEPSPSLSPAPRAAPLRAPAARV</sequence>
<proteinExistence type="inferred from homology"/>
<feature type="region of interest" description="Disordered" evidence="4">
    <location>
        <begin position="654"/>
        <end position="673"/>
    </location>
</feature>
<dbReference type="EMBL" id="BJTG01000001">
    <property type="protein sequence ID" value="GEJ55735.1"/>
    <property type="molecule type" value="Genomic_DNA"/>
</dbReference>
<feature type="compositionally biased region" description="Low complexity" evidence="4">
    <location>
        <begin position="695"/>
        <end position="715"/>
    </location>
</feature>
<evidence type="ECO:0000256" key="5">
    <source>
        <dbReference type="SAM" id="Phobius"/>
    </source>
</evidence>
<evidence type="ECO:0000259" key="7">
    <source>
        <dbReference type="PROSITE" id="PS50885"/>
    </source>
</evidence>
<dbReference type="GO" id="GO:0005886">
    <property type="term" value="C:plasma membrane"/>
    <property type="evidence" value="ECO:0007669"/>
    <property type="project" value="UniProtKB-SubCell"/>
</dbReference>
<evidence type="ECO:0008006" key="10">
    <source>
        <dbReference type="Google" id="ProtNLM"/>
    </source>
</evidence>